<dbReference type="Proteomes" id="UP001151760">
    <property type="component" value="Unassembled WGS sequence"/>
</dbReference>
<dbReference type="EMBL" id="BQNB010012741">
    <property type="protein sequence ID" value="GJT07335.1"/>
    <property type="molecule type" value="Genomic_DNA"/>
</dbReference>
<protein>
    <submittedName>
        <fullName evidence="1">Uncharacterized protein</fullName>
    </submittedName>
</protein>
<sequence>MHRSTSIRNHFSKEGERWRARIDHKGFGQAGGSFSSLQRREALGCARIEIGQAAKRSFISGKITTVLSNLPSFLNICANLGACVVRALRNLGSQHGDSKKFSINFEVEDRLFFTELSLMAIKVKAKVVNLVILLCNVFASKKKHRNSIALTVASKSAFDLHHVPEELERELEENREVDLVCNHSEVGNWHFLDEKVCCGAERCILEYYHDNCWPIGGGTITVPATSDEISGGVESAQYSLWKQQLILRVDFSDETFGLAFKDA</sequence>
<evidence type="ECO:0000313" key="1">
    <source>
        <dbReference type="EMBL" id="GJT07335.1"/>
    </source>
</evidence>
<gene>
    <name evidence="1" type="ORF">Tco_0841797</name>
</gene>
<reference evidence="1" key="1">
    <citation type="journal article" date="2022" name="Int. J. Mol. Sci.">
        <title>Draft Genome of Tanacetum Coccineum: Genomic Comparison of Closely Related Tanacetum-Family Plants.</title>
        <authorList>
            <person name="Yamashiro T."/>
            <person name="Shiraishi A."/>
            <person name="Nakayama K."/>
            <person name="Satake H."/>
        </authorList>
    </citation>
    <scope>NUCLEOTIDE SEQUENCE</scope>
</reference>
<accession>A0ABQ5AXI0</accession>
<keyword evidence="2" id="KW-1185">Reference proteome</keyword>
<reference evidence="1" key="2">
    <citation type="submission" date="2022-01" db="EMBL/GenBank/DDBJ databases">
        <authorList>
            <person name="Yamashiro T."/>
            <person name="Shiraishi A."/>
            <person name="Satake H."/>
            <person name="Nakayama K."/>
        </authorList>
    </citation>
    <scope>NUCLEOTIDE SEQUENCE</scope>
</reference>
<evidence type="ECO:0000313" key="2">
    <source>
        <dbReference type="Proteomes" id="UP001151760"/>
    </source>
</evidence>
<organism evidence="1 2">
    <name type="scientific">Tanacetum coccineum</name>
    <dbReference type="NCBI Taxonomy" id="301880"/>
    <lineage>
        <taxon>Eukaryota</taxon>
        <taxon>Viridiplantae</taxon>
        <taxon>Streptophyta</taxon>
        <taxon>Embryophyta</taxon>
        <taxon>Tracheophyta</taxon>
        <taxon>Spermatophyta</taxon>
        <taxon>Magnoliopsida</taxon>
        <taxon>eudicotyledons</taxon>
        <taxon>Gunneridae</taxon>
        <taxon>Pentapetalae</taxon>
        <taxon>asterids</taxon>
        <taxon>campanulids</taxon>
        <taxon>Asterales</taxon>
        <taxon>Asteraceae</taxon>
        <taxon>Asteroideae</taxon>
        <taxon>Anthemideae</taxon>
        <taxon>Anthemidinae</taxon>
        <taxon>Tanacetum</taxon>
    </lineage>
</organism>
<proteinExistence type="predicted"/>
<name>A0ABQ5AXI0_9ASTR</name>
<comment type="caution">
    <text evidence="1">The sequence shown here is derived from an EMBL/GenBank/DDBJ whole genome shotgun (WGS) entry which is preliminary data.</text>
</comment>